<evidence type="ECO:0000313" key="2">
    <source>
        <dbReference type="EMBL" id="SHE58985.1"/>
    </source>
</evidence>
<dbReference type="GO" id="GO:0051920">
    <property type="term" value="F:peroxiredoxin activity"/>
    <property type="evidence" value="ECO:0007669"/>
    <property type="project" value="InterPro"/>
</dbReference>
<dbReference type="AlphaFoldDB" id="A0A1M4UQN2"/>
<proteinExistence type="predicted"/>
<keyword evidence="2" id="KW-0560">Oxidoreductase</keyword>
<dbReference type="PANTHER" id="PTHR35446:SF3">
    <property type="entry name" value="CMD DOMAIN-CONTAINING PROTEIN"/>
    <property type="match status" value="1"/>
</dbReference>
<name>A0A1M4UQN2_9GAMM</name>
<dbReference type="InterPro" id="IPR003779">
    <property type="entry name" value="CMD-like"/>
</dbReference>
<dbReference type="STRING" id="494016.SAMN04487965_0226"/>
<dbReference type="Proteomes" id="UP000184170">
    <property type="component" value="Unassembled WGS sequence"/>
</dbReference>
<keyword evidence="2" id="KW-0575">Peroxidase</keyword>
<dbReference type="OrthoDB" id="9808310at2"/>
<gene>
    <name evidence="2" type="ORF">SAMN04487965_0226</name>
</gene>
<dbReference type="PANTHER" id="PTHR35446">
    <property type="entry name" value="SI:CH211-175M2.5"/>
    <property type="match status" value="1"/>
</dbReference>
<accession>A0A1M4UQN2</accession>
<feature type="domain" description="Carboxymuconolactone decarboxylase-like" evidence="1">
    <location>
        <begin position="42"/>
        <end position="118"/>
    </location>
</feature>
<evidence type="ECO:0000259" key="1">
    <source>
        <dbReference type="Pfam" id="PF02627"/>
    </source>
</evidence>
<reference evidence="3" key="1">
    <citation type="submission" date="2016-11" db="EMBL/GenBank/DDBJ databases">
        <authorList>
            <person name="Varghese N."/>
            <person name="Submissions S."/>
        </authorList>
    </citation>
    <scope>NUCLEOTIDE SEQUENCE [LARGE SCALE GENOMIC DNA]</scope>
    <source>
        <strain evidence="3">CGMCC 1.7063</strain>
    </source>
</reference>
<dbReference type="InterPro" id="IPR004675">
    <property type="entry name" value="AhpD_core"/>
</dbReference>
<dbReference type="InterPro" id="IPR029032">
    <property type="entry name" value="AhpD-like"/>
</dbReference>
<keyword evidence="3" id="KW-1185">Reference proteome</keyword>
<dbReference type="EMBL" id="FQVA01000001">
    <property type="protein sequence ID" value="SHE58985.1"/>
    <property type="molecule type" value="Genomic_DNA"/>
</dbReference>
<dbReference type="SUPFAM" id="SSF69118">
    <property type="entry name" value="AhpD-like"/>
    <property type="match status" value="1"/>
</dbReference>
<dbReference type="Pfam" id="PF02627">
    <property type="entry name" value="CMD"/>
    <property type="match status" value="1"/>
</dbReference>
<organism evidence="2 3">
    <name type="scientific">Microbulbifer donghaiensis</name>
    <dbReference type="NCBI Taxonomy" id="494016"/>
    <lineage>
        <taxon>Bacteria</taxon>
        <taxon>Pseudomonadati</taxon>
        <taxon>Pseudomonadota</taxon>
        <taxon>Gammaproteobacteria</taxon>
        <taxon>Cellvibrionales</taxon>
        <taxon>Microbulbiferaceae</taxon>
        <taxon>Microbulbifer</taxon>
    </lineage>
</organism>
<evidence type="ECO:0000313" key="3">
    <source>
        <dbReference type="Proteomes" id="UP000184170"/>
    </source>
</evidence>
<sequence length="182" mass="18839">MSRIPTPVTIEKSPVESQGLLNAVNAKLGSVPNMFRLIGNSPAALEAYLSFGGALEKSTVDLATRERIALTVAQVNSCDYCLAAHSYIGANVAKLSAEDIAASRAGSSPNAKAAAAVHFAHRVASNRGRVTEGDIAAVKAAGYSDGAVVEIIALVALNVLTNYINVALKTEVDFPEAETLTA</sequence>
<protein>
    <submittedName>
        <fullName evidence="2">Uncharacterized peroxidase-related enzyme</fullName>
    </submittedName>
</protein>
<dbReference type="NCBIfam" id="TIGR00778">
    <property type="entry name" value="ahpD_dom"/>
    <property type="match status" value="1"/>
</dbReference>
<dbReference type="RefSeq" id="WP_073270632.1">
    <property type="nucleotide sequence ID" value="NZ_FQVA01000001.1"/>
</dbReference>
<dbReference type="Gene3D" id="1.20.1290.10">
    <property type="entry name" value="AhpD-like"/>
    <property type="match status" value="1"/>
</dbReference>